<dbReference type="EMBL" id="WOCE01000013">
    <property type="protein sequence ID" value="KAE9600915.1"/>
    <property type="molecule type" value="Genomic_DNA"/>
</dbReference>
<organism evidence="7 8">
    <name type="scientific">Lupinus albus</name>
    <name type="common">White lupine</name>
    <name type="synonym">Lupinus termis</name>
    <dbReference type="NCBI Taxonomy" id="3870"/>
    <lineage>
        <taxon>Eukaryota</taxon>
        <taxon>Viridiplantae</taxon>
        <taxon>Streptophyta</taxon>
        <taxon>Embryophyta</taxon>
        <taxon>Tracheophyta</taxon>
        <taxon>Spermatophyta</taxon>
        <taxon>Magnoliopsida</taxon>
        <taxon>eudicotyledons</taxon>
        <taxon>Gunneridae</taxon>
        <taxon>Pentapetalae</taxon>
        <taxon>rosids</taxon>
        <taxon>fabids</taxon>
        <taxon>Fabales</taxon>
        <taxon>Fabaceae</taxon>
        <taxon>Papilionoideae</taxon>
        <taxon>50 kb inversion clade</taxon>
        <taxon>genistoids sensu lato</taxon>
        <taxon>core genistoids</taxon>
        <taxon>Genisteae</taxon>
        <taxon>Lupinus</taxon>
    </lineage>
</organism>
<protein>
    <recommendedName>
        <fullName evidence="6">S-protein homolog</fullName>
    </recommendedName>
</protein>
<dbReference type="OrthoDB" id="1933876at2759"/>
<evidence type="ECO:0000256" key="4">
    <source>
        <dbReference type="ARBA" id="ARBA00022525"/>
    </source>
</evidence>
<dbReference type="GO" id="GO:0005576">
    <property type="term" value="C:extracellular region"/>
    <property type="evidence" value="ECO:0007669"/>
    <property type="project" value="UniProtKB-SubCell"/>
</dbReference>
<evidence type="ECO:0000256" key="6">
    <source>
        <dbReference type="RuleBase" id="RU367044"/>
    </source>
</evidence>
<dbReference type="Proteomes" id="UP000447434">
    <property type="component" value="Chromosome 13"/>
</dbReference>
<proteinExistence type="inferred from homology"/>
<dbReference type="PANTHER" id="PTHR31232">
    <property type="match status" value="1"/>
</dbReference>
<evidence type="ECO:0000256" key="5">
    <source>
        <dbReference type="ARBA" id="ARBA00022729"/>
    </source>
</evidence>
<accession>A0A6A4PHB9</accession>
<dbReference type="GO" id="GO:0060320">
    <property type="term" value="P:rejection of self pollen"/>
    <property type="evidence" value="ECO:0007669"/>
    <property type="project" value="UniProtKB-KW"/>
</dbReference>
<dbReference type="InterPro" id="IPR010264">
    <property type="entry name" value="Self-incomp_S1"/>
</dbReference>
<comment type="subcellular location">
    <subcellularLocation>
        <location evidence="1 6">Secreted</location>
    </subcellularLocation>
</comment>
<evidence type="ECO:0000256" key="2">
    <source>
        <dbReference type="ARBA" id="ARBA00005581"/>
    </source>
</evidence>
<evidence type="ECO:0000256" key="1">
    <source>
        <dbReference type="ARBA" id="ARBA00004613"/>
    </source>
</evidence>
<gene>
    <name evidence="7" type="ORF">Lalb_Chr13g0292011</name>
</gene>
<comment type="caution">
    <text evidence="7">The sequence shown here is derived from an EMBL/GenBank/DDBJ whole genome shotgun (WGS) entry which is preliminary data.</text>
</comment>
<dbReference type="PANTHER" id="PTHR31232:SF149">
    <property type="entry name" value="S-PROTEIN HOMOLOG"/>
    <property type="match status" value="1"/>
</dbReference>
<dbReference type="Pfam" id="PF05938">
    <property type="entry name" value="Self-incomp_S1"/>
    <property type="match status" value="1"/>
</dbReference>
<keyword evidence="8" id="KW-1185">Reference proteome</keyword>
<dbReference type="AlphaFoldDB" id="A0A6A4PHB9"/>
<reference evidence="8" key="1">
    <citation type="journal article" date="2020" name="Nat. Commun.">
        <title>Genome sequence of the cluster root forming white lupin.</title>
        <authorList>
            <person name="Hufnagel B."/>
            <person name="Marques A."/>
            <person name="Soriano A."/>
            <person name="Marques L."/>
            <person name="Divol F."/>
            <person name="Doumas P."/>
            <person name="Sallet E."/>
            <person name="Mancinotti D."/>
            <person name="Carrere S."/>
            <person name="Marande W."/>
            <person name="Arribat S."/>
            <person name="Keller J."/>
            <person name="Huneau C."/>
            <person name="Blein T."/>
            <person name="Aime D."/>
            <person name="Laguerre M."/>
            <person name="Taylor J."/>
            <person name="Schubert V."/>
            <person name="Nelson M."/>
            <person name="Geu-Flores F."/>
            <person name="Crespi M."/>
            <person name="Gallardo-Guerrero K."/>
            <person name="Delaux P.-M."/>
            <person name="Salse J."/>
            <person name="Berges H."/>
            <person name="Guyot R."/>
            <person name="Gouzy J."/>
            <person name="Peret B."/>
        </authorList>
    </citation>
    <scope>NUCLEOTIDE SEQUENCE [LARGE SCALE GENOMIC DNA]</scope>
    <source>
        <strain evidence="8">cv. Amiga</strain>
    </source>
</reference>
<keyword evidence="3 6" id="KW-0713">Self-incompatibility</keyword>
<comment type="similarity">
    <text evidence="2 6">Belongs to the plant self-incompatibility (S1) protein family.</text>
</comment>
<keyword evidence="4 6" id="KW-0964">Secreted</keyword>
<keyword evidence="5" id="KW-0732">Signal</keyword>
<evidence type="ECO:0000313" key="8">
    <source>
        <dbReference type="Proteomes" id="UP000447434"/>
    </source>
</evidence>
<evidence type="ECO:0000313" key="7">
    <source>
        <dbReference type="EMBL" id="KAE9600915.1"/>
    </source>
</evidence>
<name>A0A6A4PHB9_LUPAL</name>
<sequence>MVISSTHILFVYLLLLSPLVVVSHWWPILTYRHVYIRNDLGNGTLLTVHCKSKDEDLGVHKLHYKKEFKFQFRPNIWGTTLYFCHLTWHGKSHRIDAFDNDRDIFFCKDLKWSVKKHQTCLFNCDTQKYVNCDHHNY</sequence>
<evidence type="ECO:0000256" key="3">
    <source>
        <dbReference type="ARBA" id="ARBA00022471"/>
    </source>
</evidence>